<dbReference type="Proteomes" id="UP000563524">
    <property type="component" value="Unassembled WGS sequence"/>
</dbReference>
<dbReference type="InterPro" id="IPR036086">
    <property type="entry name" value="ParB/Sulfiredoxin_sf"/>
</dbReference>
<dbReference type="SUPFAM" id="SSF110849">
    <property type="entry name" value="ParB/Sulfiredoxin"/>
    <property type="match status" value="1"/>
</dbReference>
<comment type="similarity">
    <text evidence="1">Belongs to the ParB family.</text>
</comment>
<protein>
    <submittedName>
        <fullName evidence="3">ParB family chromosome partitioning protein</fullName>
    </submittedName>
</protein>
<organism evidence="3 4">
    <name type="scientific">Parvularcula dongshanensis</name>
    <dbReference type="NCBI Taxonomy" id="1173995"/>
    <lineage>
        <taxon>Bacteria</taxon>
        <taxon>Pseudomonadati</taxon>
        <taxon>Pseudomonadota</taxon>
        <taxon>Alphaproteobacteria</taxon>
        <taxon>Parvularculales</taxon>
        <taxon>Parvularculaceae</taxon>
        <taxon>Parvularcula</taxon>
    </lineage>
</organism>
<dbReference type="SUPFAM" id="SSF109709">
    <property type="entry name" value="KorB DNA-binding domain-like"/>
    <property type="match status" value="1"/>
</dbReference>
<dbReference type="Gene3D" id="1.10.10.2830">
    <property type="match status" value="1"/>
</dbReference>
<dbReference type="RefSeq" id="WP_221400930.1">
    <property type="nucleotide sequence ID" value="NZ_JACHOB010000002.1"/>
</dbReference>
<keyword evidence="4" id="KW-1185">Reference proteome</keyword>
<dbReference type="InterPro" id="IPR004437">
    <property type="entry name" value="ParB/RepB/Spo0J"/>
</dbReference>
<dbReference type="SMART" id="SM00470">
    <property type="entry name" value="ParB"/>
    <property type="match status" value="1"/>
</dbReference>
<reference evidence="3 4" key="1">
    <citation type="submission" date="2020-08" db="EMBL/GenBank/DDBJ databases">
        <title>Genomic Encyclopedia of Type Strains, Phase IV (KMG-IV): sequencing the most valuable type-strain genomes for metagenomic binning, comparative biology and taxonomic classification.</title>
        <authorList>
            <person name="Goeker M."/>
        </authorList>
    </citation>
    <scope>NUCLEOTIDE SEQUENCE [LARGE SCALE GENOMIC DNA]</scope>
    <source>
        <strain evidence="3 4">DSM 102850</strain>
    </source>
</reference>
<dbReference type="GO" id="GO:0003677">
    <property type="term" value="F:DNA binding"/>
    <property type="evidence" value="ECO:0007669"/>
    <property type="project" value="InterPro"/>
</dbReference>
<dbReference type="InterPro" id="IPR037972">
    <property type="entry name" value="RepB_N"/>
</dbReference>
<proteinExistence type="inferred from homology"/>
<evidence type="ECO:0000313" key="3">
    <source>
        <dbReference type="EMBL" id="MBB4659055.1"/>
    </source>
</evidence>
<dbReference type="InterPro" id="IPR040873">
    <property type="entry name" value="SoPB_HTH"/>
</dbReference>
<gene>
    <name evidence="3" type="ORF">GGQ59_001569</name>
</gene>
<dbReference type="EMBL" id="JACHOB010000002">
    <property type="protein sequence ID" value="MBB4659055.1"/>
    <property type="molecule type" value="Genomic_DNA"/>
</dbReference>
<evidence type="ECO:0000313" key="4">
    <source>
        <dbReference type="Proteomes" id="UP000563524"/>
    </source>
</evidence>
<dbReference type="GO" id="GO:0007059">
    <property type="term" value="P:chromosome segregation"/>
    <property type="evidence" value="ECO:0007669"/>
    <property type="project" value="TreeGrafter"/>
</dbReference>
<accession>A0A840I3Z5</accession>
<dbReference type="NCBIfam" id="TIGR00180">
    <property type="entry name" value="parB_part"/>
    <property type="match status" value="1"/>
</dbReference>
<evidence type="ECO:0000259" key="2">
    <source>
        <dbReference type="SMART" id="SM00470"/>
    </source>
</evidence>
<feature type="domain" description="ParB-like N-terminal" evidence="2">
    <location>
        <begin position="58"/>
        <end position="160"/>
    </location>
</feature>
<dbReference type="PANTHER" id="PTHR33375">
    <property type="entry name" value="CHROMOSOME-PARTITIONING PROTEIN PARB-RELATED"/>
    <property type="match status" value="1"/>
</dbReference>
<dbReference type="PANTHER" id="PTHR33375:SF1">
    <property type="entry name" value="CHROMOSOME-PARTITIONING PROTEIN PARB-RELATED"/>
    <property type="match status" value="1"/>
</dbReference>
<dbReference type="GO" id="GO:0005694">
    <property type="term" value="C:chromosome"/>
    <property type="evidence" value="ECO:0007669"/>
    <property type="project" value="TreeGrafter"/>
</dbReference>
<dbReference type="Pfam" id="PF18090">
    <property type="entry name" value="SoPB_HTH"/>
    <property type="match status" value="1"/>
</dbReference>
<dbReference type="CDD" id="cd16405">
    <property type="entry name" value="RepB_like_N"/>
    <property type="match status" value="1"/>
</dbReference>
<evidence type="ECO:0000256" key="1">
    <source>
        <dbReference type="ARBA" id="ARBA00006295"/>
    </source>
</evidence>
<name>A0A840I3Z5_9PROT</name>
<dbReference type="InterPro" id="IPR050336">
    <property type="entry name" value="Chromosome_partition/occlusion"/>
</dbReference>
<sequence>MPARKKSLALADAIASQIAEDGAKDTPAPMPKKRAYAASREGLLQDLGDGRLQNGKIRLVDPGRCRMWAGHNRLYHLLSPKSCGTLIDSIKALGRQETPAIVRPVSGDPDYDYEVICGARRHFAVSHLREVEHRTDLRYLVDVREVSDEEAFRISDAENRDREDISDYERAADYARALSLYYDGNKALMAERIGVDRTWLSRFVRIAALPEEVVSAYGDARRLGIRHASELFPLLSKPGQRTRVVDEAMRIALEQNGRSHTGRTLIEPRAVLCRLKEAAEGKRDERVVARRDTAGRALFRLEHRARSVVVTIPRERLAALEEVLGSLKDELS</sequence>
<dbReference type="AlphaFoldDB" id="A0A840I3Z5"/>
<comment type="caution">
    <text evidence="3">The sequence shown here is derived from an EMBL/GenBank/DDBJ whole genome shotgun (WGS) entry which is preliminary data.</text>
</comment>
<dbReference type="InterPro" id="IPR003115">
    <property type="entry name" value="ParB_N"/>
</dbReference>